<keyword evidence="5 9" id="KW-1133">Transmembrane helix</keyword>
<evidence type="ECO:0000256" key="6">
    <source>
        <dbReference type="ARBA" id="ARBA00023136"/>
    </source>
</evidence>
<evidence type="ECO:0000256" key="4">
    <source>
        <dbReference type="ARBA" id="ARBA00022692"/>
    </source>
</evidence>
<evidence type="ECO:0000256" key="7">
    <source>
        <dbReference type="ARBA" id="ARBA00023170"/>
    </source>
</evidence>
<evidence type="ECO:0000313" key="11">
    <source>
        <dbReference type="EMBL" id="CAD7406399.1"/>
    </source>
</evidence>
<organism evidence="11">
    <name type="scientific">Timema cristinae</name>
    <name type="common">Walking stick</name>
    <dbReference type="NCBI Taxonomy" id="61476"/>
    <lineage>
        <taxon>Eukaryota</taxon>
        <taxon>Metazoa</taxon>
        <taxon>Ecdysozoa</taxon>
        <taxon>Arthropoda</taxon>
        <taxon>Hexapoda</taxon>
        <taxon>Insecta</taxon>
        <taxon>Pterygota</taxon>
        <taxon>Neoptera</taxon>
        <taxon>Polyneoptera</taxon>
        <taxon>Phasmatodea</taxon>
        <taxon>Timematodea</taxon>
        <taxon>Timematoidea</taxon>
        <taxon>Timematidae</taxon>
        <taxon>Timema</taxon>
    </lineage>
</organism>
<sequence>MWKWWDTQWGRVPGADHLRCARPPLPALGLATILGLLDVEVVGHPVGQGTGGGPPSASSTPTRVATRFVFIIATLLAVIVFTAYSSNLIAFLTVRKNVFTIKSIDEMFKKNSSYRVGVVKRSSEFDLLQDSDVPDILKLRKGALKCKKRYLMEIPNVEIHDNMTDALNEVCNSQFALVIMSDYLKAQKTQQQCEMVPLEGFLYTTELSFGLRERSSLQEYFRYHLLRLREYGLLKRLKIQDLDITSEETAEQFSGVDVKEKPPPVHPTEIRALISPSSAVELNTTSALANYATEAGCILNSFTFCSFFVQFFDAHEPLELGGHLAVIILSKGRPSPSVRTGCWQWFSYRDFWFDLLTL</sequence>
<keyword evidence="6 9" id="KW-0472">Membrane</keyword>
<evidence type="ECO:0000256" key="3">
    <source>
        <dbReference type="ARBA" id="ARBA00022475"/>
    </source>
</evidence>
<feature type="transmembrane region" description="Helical" evidence="9">
    <location>
        <begin position="68"/>
        <end position="94"/>
    </location>
</feature>
<dbReference type="PANTHER" id="PTHR42643:SF24">
    <property type="entry name" value="IONOTROPIC RECEPTOR 60A"/>
    <property type="match status" value="1"/>
</dbReference>
<dbReference type="EMBL" id="OC319822">
    <property type="protein sequence ID" value="CAD7406399.1"/>
    <property type="molecule type" value="Genomic_DNA"/>
</dbReference>
<dbReference type="AlphaFoldDB" id="A0A7R9D383"/>
<name>A0A7R9D383_TIMCR</name>
<dbReference type="SUPFAM" id="SSF53850">
    <property type="entry name" value="Periplasmic binding protein-like II"/>
    <property type="match status" value="1"/>
</dbReference>
<evidence type="ECO:0000256" key="1">
    <source>
        <dbReference type="ARBA" id="ARBA00004651"/>
    </source>
</evidence>
<dbReference type="Pfam" id="PF00060">
    <property type="entry name" value="Lig_chan"/>
    <property type="match status" value="1"/>
</dbReference>
<accession>A0A7R9D383</accession>
<dbReference type="GO" id="GO:0005886">
    <property type="term" value="C:plasma membrane"/>
    <property type="evidence" value="ECO:0007669"/>
    <property type="project" value="UniProtKB-SubCell"/>
</dbReference>
<comment type="subcellular location">
    <subcellularLocation>
        <location evidence="1">Cell membrane</location>
        <topology evidence="1">Multi-pass membrane protein</topology>
    </subcellularLocation>
</comment>
<keyword evidence="4 9" id="KW-0812">Transmembrane</keyword>
<keyword evidence="3" id="KW-1003">Cell membrane</keyword>
<dbReference type="InterPro" id="IPR001320">
    <property type="entry name" value="Iontro_rcpt_C"/>
</dbReference>
<dbReference type="Gene3D" id="3.40.190.10">
    <property type="entry name" value="Periplasmic binding protein-like II"/>
    <property type="match status" value="2"/>
</dbReference>
<evidence type="ECO:0000256" key="9">
    <source>
        <dbReference type="SAM" id="Phobius"/>
    </source>
</evidence>
<dbReference type="InterPro" id="IPR052192">
    <property type="entry name" value="Insect_Ionotropic_Sensory_Rcpt"/>
</dbReference>
<comment type="similarity">
    <text evidence="2">Belongs to the glutamate-gated ion channel (TC 1.A.10.1) family.</text>
</comment>
<evidence type="ECO:0000256" key="2">
    <source>
        <dbReference type="ARBA" id="ARBA00008685"/>
    </source>
</evidence>
<protein>
    <recommendedName>
        <fullName evidence="10">Ionotropic glutamate receptor C-terminal domain-containing protein</fullName>
    </recommendedName>
</protein>
<evidence type="ECO:0000256" key="8">
    <source>
        <dbReference type="ARBA" id="ARBA00023180"/>
    </source>
</evidence>
<dbReference type="GO" id="GO:0015276">
    <property type="term" value="F:ligand-gated monoatomic ion channel activity"/>
    <property type="evidence" value="ECO:0007669"/>
    <property type="project" value="InterPro"/>
</dbReference>
<reference evidence="11" key="1">
    <citation type="submission" date="2020-11" db="EMBL/GenBank/DDBJ databases">
        <authorList>
            <person name="Tran Van P."/>
        </authorList>
    </citation>
    <scope>NUCLEOTIDE SEQUENCE</scope>
</reference>
<feature type="domain" description="Ionotropic glutamate receptor C-terminal" evidence="10">
    <location>
        <begin position="58"/>
        <end position="175"/>
    </location>
</feature>
<evidence type="ECO:0000256" key="5">
    <source>
        <dbReference type="ARBA" id="ARBA00022989"/>
    </source>
</evidence>
<evidence type="ECO:0000259" key="10">
    <source>
        <dbReference type="Pfam" id="PF00060"/>
    </source>
</evidence>
<proteinExistence type="inferred from homology"/>
<dbReference type="PANTHER" id="PTHR42643">
    <property type="entry name" value="IONOTROPIC RECEPTOR 20A-RELATED"/>
    <property type="match status" value="1"/>
</dbReference>
<gene>
    <name evidence="11" type="ORF">TCEB3V08_LOCUS8506</name>
</gene>
<dbReference type="GO" id="GO:0050906">
    <property type="term" value="P:detection of stimulus involved in sensory perception"/>
    <property type="evidence" value="ECO:0007669"/>
    <property type="project" value="UniProtKB-ARBA"/>
</dbReference>
<keyword evidence="8" id="KW-0325">Glycoprotein</keyword>
<keyword evidence="7" id="KW-0675">Receptor</keyword>